<name>A0A8J2N085_9PLEO</name>
<proteinExistence type="predicted"/>
<keyword evidence="2" id="KW-1185">Reference proteome</keyword>
<sequence>MNAAAGSADPDNALLIFSCILTIHVTRFVFLDNPSLPERQHIAKQLPVSEPLRLAVIADCDDAADELLRALVQLATPGLQQVFSHCDFDTHADLLAWLRVYHTISAATYTNWPGRSMTQVRGEAAIPTLCHCPAFSCPRDALARKSRSPCSPPPP</sequence>
<comment type="caution">
    <text evidence="1">The sequence shown here is derived from an EMBL/GenBank/DDBJ whole genome shotgun (WGS) entry which is preliminary data.</text>
</comment>
<dbReference type="RefSeq" id="XP_043163989.1">
    <property type="nucleotide sequence ID" value="XM_043308054.1"/>
</dbReference>
<dbReference type="GeneID" id="67016285"/>
<dbReference type="EMBL" id="CAJRGZ010000015">
    <property type="protein sequence ID" value="CAG5139297.1"/>
    <property type="molecule type" value="Genomic_DNA"/>
</dbReference>
<organism evidence="1 2">
    <name type="scientific">Alternaria atra</name>
    <dbReference type="NCBI Taxonomy" id="119953"/>
    <lineage>
        <taxon>Eukaryota</taxon>
        <taxon>Fungi</taxon>
        <taxon>Dikarya</taxon>
        <taxon>Ascomycota</taxon>
        <taxon>Pezizomycotina</taxon>
        <taxon>Dothideomycetes</taxon>
        <taxon>Pleosporomycetidae</taxon>
        <taxon>Pleosporales</taxon>
        <taxon>Pleosporineae</taxon>
        <taxon>Pleosporaceae</taxon>
        <taxon>Alternaria</taxon>
        <taxon>Alternaria sect. Ulocladioides</taxon>
    </lineage>
</organism>
<dbReference type="OrthoDB" id="5310837at2759"/>
<protein>
    <submittedName>
        <fullName evidence="1">Uncharacterized protein</fullName>
    </submittedName>
</protein>
<accession>A0A8J2N085</accession>
<evidence type="ECO:0000313" key="2">
    <source>
        <dbReference type="Proteomes" id="UP000676310"/>
    </source>
</evidence>
<gene>
    <name evidence="1" type="ORF">ALTATR162_LOCUS460</name>
</gene>
<dbReference type="AlphaFoldDB" id="A0A8J2N085"/>
<evidence type="ECO:0000313" key="1">
    <source>
        <dbReference type="EMBL" id="CAG5139297.1"/>
    </source>
</evidence>
<dbReference type="Proteomes" id="UP000676310">
    <property type="component" value="Unassembled WGS sequence"/>
</dbReference>
<reference evidence="1" key="1">
    <citation type="submission" date="2021-05" db="EMBL/GenBank/DDBJ databases">
        <authorList>
            <person name="Stam R."/>
        </authorList>
    </citation>
    <scope>NUCLEOTIDE SEQUENCE</scope>
    <source>
        <strain evidence="1">CS162</strain>
    </source>
</reference>